<organism evidence="1 2">
    <name type="scientific">Racocetra fulgida</name>
    <dbReference type="NCBI Taxonomy" id="60492"/>
    <lineage>
        <taxon>Eukaryota</taxon>
        <taxon>Fungi</taxon>
        <taxon>Fungi incertae sedis</taxon>
        <taxon>Mucoromycota</taxon>
        <taxon>Glomeromycotina</taxon>
        <taxon>Glomeromycetes</taxon>
        <taxon>Diversisporales</taxon>
        <taxon>Gigasporaceae</taxon>
        <taxon>Racocetra</taxon>
    </lineage>
</organism>
<sequence length="172" mass="20423">HFFETSTALILIPHEIEYDKEKTDDNDDDKIKYDDKEILEDVQFVSKLGLNSEETVEKEVLERHCDNLERSNINENLDDQFTTYRAMREAYKNNIQMAKKSDRSAFHVLSFDFAQNIELPHDPQQPERWYYSSLLKDEFQLFKPNTNTRSLNSQELVPKGLLEEKQGWKSEK</sequence>
<reference evidence="1" key="1">
    <citation type="submission" date="2021-06" db="EMBL/GenBank/DDBJ databases">
        <authorList>
            <person name="Kallberg Y."/>
            <person name="Tangrot J."/>
            <person name="Rosling A."/>
        </authorList>
    </citation>
    <scope>NUCLEOTIDE SEQUENCE</scope>
    <source>
        <strain evidence="1">IN212</strain>
    </source>
</reference>
<feature type="non-terminal residue" evidence="1">
    <location>
        <position position="1"/>
    </location>
</feature>
<proteinExistence type="predicted"/>
<name>A0A9N9HKS2_9GLOM</name>
<dbReference type="EMBL" id="CAJVPZ010018230">
    <property type="protein sequence ID" value="CAG8685389.1"/>
    <property type="molecule type" value="Genomic_DNA"/>
</dbReference>
<evidence type="ECO:0000313" key="2">
    <source>
        <dbReference type="Proteomes" id="UP000789396"/>
    </source>
</evidence>
<gene>
    <name evidence="1" type="ORF">RFULGI_LOCUS9792</name>
</gene>
<dbReference type="AlphaFoldDB" id="A0A9N9HKS2"/>
<keyword evidence="2" id="KW-1185">Reference proteome</keyword>
<protein>
    <submittedName>
        <fullName evidence="1">3939_t:CDS:1</fullName>
    </submittedName>
</protein>
<dbReference type="OrthoDB" id="10390903at2759"/>
<accession>A0A9N9HKS2</accession>
<dbReference type="Proteomes" id="UP000789396">
    <property type="component" value="Unassembled WGS sequence"/>
</dbReference>
<feature type="non-terminal residue" evidence="1">
    <location>
        <position position="172"/>
    </location>
</feature>
<evidence type="ECO:0000313" key="1">
    <source>
        <dbReference type="EMBL" id="CAG8685389.1"/>
    </source>
</evidence>
<comment type="caution">
    <text evidence="1">The sequence shown here is derived from an EMBL/GenBank/DDBJ whole genome shotgun (WGS) entry which is preliminary data.</text>
</comment>